<dbReference type="Proteomes" id="UP000054805">
    <property type="component" value="Unassembled WGS sequence"/>
</dbReference>
<comment type="caution">
    <text evidence="1">The sequence shown here is derived from an EMBL/GenBank/DDBJ whole genome shotgun (WGS) entry which is preliminary data.</text>
</comment>
<evidence type="ECO:0000313" key="1">
    <source>
        <dbReference type="EMBL" id="KRZ30088.1"/>
    </source>
</evidence>
<name>A0A0V1J5H3_TRIPS</name>
<protein>
    <submittedName>
        <fullName evidence="1">Uncharacterized protein</fullName>
    </submittedName>
</protein>
<sequence length="57" mass="6560">MFLTRQSFLFIKRVSTTAIFHPEIFPLFGAFGFFLRPSVRKPPDGRSACAPYSDNIY</sequence>
<organism evidence="1 2">
    <name type="scientific">Trichinella pseudospiralis</name>
    <name type="common">Parasitic roundworm</name>
    <dbReference type="NCBI Taxonomy" id="6337"/>
    <lineage>
        <taxon>Eukaryota</taxon>
        <taxon>Metazoa</taxon>
        <taxon>Ecdysozoa</taxon>
        <taxon>Nematoda</taxon>
        <taxon>Enoplea</taxon>
        <taxon>Dorylaimia</taxon>
        <taxon>Trichinellida</taxon>
        <taxon>Trichinellidae</taxon>
        <taxon>Trichinella</taxon>
    </lineage>
</organism>
<accession>A0A0V1J5H3</accession>
<dbReference type="EMBL" id="JYDS01000038">
    <property type="protein sequence ID" value="KRZ30088.1"/>
    <property type="molecule type" value="Genomic_DNA"/>
</dbReference>
<proteinExistence type="predicted"/>
<dbReference type="AlphaFoldDB" id="A0A0V1J5H3"/>
<evidence type="ECO:0000313" key="2">
    <source>
        <dbReference type="Proteomes" id="UP000054805"/>
    </source>
</evidence>
<reference evidence="1 2" key="1">
    <citation type="submission" date="2015-01" db="EMBL/GenBank/DDBJ databases">
        <title>Evolution of Trichinella species and genotypes.</title>
        <authorList>
            <person name="Korhonen P.K."/>
            <person name="Edoardo P."/>
            <person name="Giuseppe L.R."/>
            <person name="Gasser R.B."/>
        </authorList>
    </citation>
    <scope>NUCLEOTIDE SEQUENCE [LARGE SCALE GENOMIC DNA]</scope>
    <source>
        <strain evidence="1">ISS588</strain>
    </source>
</reference>
<gene>
    <name evidence="1" type="ORF">T4B_8823</name>
</gene>
<keyword evidence="2" id="KW-1185">Reference proteome</keyword>